<organism evidence="2 3">
    <name type="scientific">Ginsengibacter hankyongi</name>
    <dbReference type="NCBI Taxonomy" id="2607284"/>
    <lineage>
        <taxon>Bacteria</taxon>
        <taxon>Pseudomonadati</taxon>
        <taxon>Bacteroidota</taxon>
        <taxon>Chitinophagia</taxon>
        <taxon>Chitinophagales</taxon>
        <taxon>Chitinophagaceae</taxon>
        <taxon>Ginsengibacter</taxon>
    </lineage>
</organism>
<dbReference type="Gene3D" id="1.25.40.10">
    <property type="entry name" value="Tetratricopeptide repeat domain"/>
    <property type="match status" value="1"/>
</dbReference>
<dbReference type="PROSITE" id="PS51257">
    <property type="entry name" value="PROKAR_LIPOPROTEIN"/>
    <property type="match status" value="1"/>
</dbReference>
<sequence>MLKNLFPLMAIIAILSSCNHDKKIIVESAYIDSLINNYTEPAVAANAADIKFWGSRIDTAHPGFTNELKYSSMLAARFALKGDIHDLKSSDSILKAIAKTFNYKETAPYTALVPRSISQHKFNEADTFLTKAKQIGIKPYDDGAYSFDVNFELGRYLPATQYLNKIKSNTDYGYEFRLSKLEHYKGNLDSAIKAMLNASLLAGNNPTLIAAALSNAADLYVHEGKLDEAYQLYKKSVAAYSSDLHSIMGIGWIALVHDRNDSLARKIFLFVSTKTQAPDPILKLSQAAELNNDSAAVKKYAQQFADITGNPLYGTMYNKYLVELYTGILNDPAKAEAVAQSEIANRQTPQTYAWYVWCLYFNNKKDEAYKLYEAHVSGKPLEGIELYWMGKFMKGLGKGYNAHEFFKAAAKNKYDLSPSMMKDLQDNLEE</sequence>
<gene>
    <name evidence="2" type="ORF">FW778_19195</name>
</gene>
<dbReference type="PROSITE" id="PS50005">
    <property type="entry name" value="TPR"/>
    <property type="match status" value="1"/>
</dbReference>
<dbReference type="InterPro" id="IPR011990">
    <property type="entry name" value="TPR-like_helical_dom_sf"/>
</dbReference>
<protein>
    <submittedName>
        <fullName evidence="2">Uncharacterized protein</fullName>
    </submittedName>
</protein>
<dbReference type="AlphaFoldDB" id="A0A5J5IBP0"/>
<dbReference type="InterPro" id="IPR019734">
    <property type="entry name" value="TPR_rpt"/>
</dbReference>
<reference evidence="2 3" key="1">
    <citation type="submission" date="2019-09" db="EMBL/GenBank/DDBJ databases">
        <title>Draft genome sequence of Ginsengibacter sp. BR5-29.</title>
        <authorList>
            <person name="Im W.-T."/>
        </authorList>
    </citation>
    <scope>NUCLEOTIDE SEQUENCE [LARGE SCALE GENOMIC DNA]</scope>
    <source>
        <strain evidence="2 3">BR5-29</strain>
    </source>
</reference>
<dbReference type="EMBL" id="VYQF01000008">
    <property type="protein sequence ID" value="KAA9036357.1"/>
    <property type="molecule type" value="Genomic_DNA"/>
</dbReference>
<accession>A0A5J5IBP0</accession>
<keyword evidence="3" id="KW-1185">Reference proteome</keyword>
<evidence type="ECO:0000313" key="3">
    <source>
        <dbReference type="Proteomes" id="UP000326903"/>
    </source>
</evidence>
<name>A0A5J5IBP0_9BACT</name>
<dbReference type="SUPFAM" id="SSF48452">
    <property type="entry name" value="TPR-like"/>
    <property type="match status" value="1"/>
</dbReference>
<feature type="repeat" description="TPR" evidence="1">
    <location>
        <begin position="210"/>
        <end position="243"/>
    </location>
</feature>
<proteinExistence type="predicted"/>
<comment type="caution">
    <text evidence="2">The sequence shown here is derived from an EMBL/GenBank/DDBJ whole genome shotgun (WGS) entry which is preliminary data.</text>
</comment>
<dbReference type="Proteomes" id="UP000326903">
    <property type="component" value="Unassembled WGS sequence"/>
</dbReference>
<evidence type="ECO:0000256" key="1">
    <source>
        <dbReference type="PROSITE-ProRule" id="PRU00339"/>
    </source>
</evidence>
<evidence type="ECO:0000313" key="2">
    <source>
        <dbReference type="EMBL" id="KAA9036357.1"/>
    </source>
</evidence>
<dbReference type="RefSeq" id="WP_150416480.1">
    <property type="nucleotide sequence ID" value="NZ_VYQF01000008.1"/>
</dbReference>
<keyword evidence="1" id="KW-0802">TPR repeat</keyword>